<gene>
    <name evidence="7" type="ORF">ABMA27_006055</name>
</gene>
<comment type="caution">
    <text evidence="7">The sequence shown here is derived from an EMBL/GenBank/DDBJ whole genome shotgun (WGS) entry which is preliminary data.</text>
</comment>
<dbReference type="Pfam" id="PF00348">
    <property type="entry name" value="polyprenyl_synt"/>
    <property type="match status" value="1"/>
</dbReference>
<evidence type="ECO:0000256" key="5">
    <source>
        <dbReference type="ARBA" id="ARBA00033740"/>
    </source>
</evidence>
<comment type="pathway">
    <text evidence="5">Pheromone biosynthesis.</text>
</comment>
<sequence length="335" mass="38473">MSPFNDKQAALHQIISEVRSERKYLDIIPNFEKIIKTTTQYNSRSGNNHIMTTMLTSYSMIENPDNLTAESFHKASVLAWAAQMVDSYNKVVRNERNGYLAGLEQNFAVSDSTVEDADLLRSFIYAMIEQNFQDTKWFRDFIQLYNKAFLYSAIGRYLELSFQKQSNTYANINANEYEKLCDYKVSYPFFELPLSLAMTLANKSNTELVSVGRICKEMGLLYKIQEDFKNCFGAEAMIGTGGTDIQKGKCTWLAITALQRLTPRQRVVFEACYGSEEPAHIERVKLLYEQIQLPRLYRERSGALYESIMQQAETLEESGIPSKLFEECLEAISTE</sequence>
<dbReference type="CDD" id="cd00867">
    <property type="entry name" value="Trans_IPPS"/>
    <property type="match status" value="1"/>
</dbReference>
<evidence type="ECO:0000313" key="8">
    <source>
        <dbReference type="Proteomes" id="UP001549920"/>
    </source>
</evidence>
<keyword evidence="4" id="KW-0460">Magnesium</keyword>
<evidence type="ECO:0000256" key="2">
    <source>
        <dbReference type="ARBA" id="ARBA00022679"/>
    </source>
</evidence>
<dbReference type="SUPFAM" id="SSF48576">
    <property type="entry name" value="Terpenoid synthases"/>
    <property type="match status" value="1"/>
</dbReference>
<evidence type="ECO:0000313" key="7">
    <source>
        <dbReference type="EMBL" id="KAL0869849.1"/>
    </source>
</evidence>
<protein>
    <recommendedName>
        <fullName evidence="9">Farnesyl diphosphate synthase</fullName>
    </recommendedName>
</protein>
<dbReference type="InterPro" id="IPR039702">
    <property type="entry name" value="FPS1-like"/>
</dbReference>
<evidence type="ECO:0000256" key="4">
    <source>
        <dbReference type="ARBA" id="ARBA00022842"/>
    </source>
</evidence>
<dbReference type="PANTHER" id="PTHR11525">
    <property type="entry name" value="FARNESYL-PYROPHOSPHATE SYNTHETASE"/>
    <property type="match status" value="1"/>
</dbReference>
<keyword evidence="3" id="KW-0479">Metal-binding</keyword>
<evidence type="ECO:0000256" key="6">
    <source>
        <dbReference type="RuleBase" id="RU004466"/>
    </source>
</evidence>
<reference evidence="7 8" key="1">
    <citation type="submission" date="2024-06" db="EMBL/GenBank/DDBJ databases">
        <title>A chromosome-level genome assembly of beet webworm, Loxostege sticticalis.</title>
        <authorList>
            <person name="Zhang Y."/>
        </authorList>
    </citation>
    <scope>NUCLEOTIDE SEQUENCE [LARGE SCALE GENOMIC DNA]</scope>
    <source>
        <strain evidence="7">AQ026</strain>
        <tissue evidence="7">Whole body</tissue>
    </source>
</reference>
<evidence type="ECO:0000256" key="1">
    <source>
        <dbReference type="ARBA" id="ARBA00001946"/>
    </source>
</evidence>
<dbReference type="InterPro" id="IPR000092">
    <property type="entry name" value="Polyprenyl_synt"/>
</dbReference>
<comment type="cofactor">
    <cofactor evidence="1">
        <name>Mg(2+)</name>
        <dbReference type="ChEBI" id="CHEBI:18420"/>
    </cofactor>
</comment>
<keyword evidence="2 6" id="KW-0808">Transferase</keyword>
<dbReference type="PANTHER" id="PTHR11525:SF0">
    <property type="entry name" value="FARNESYL PYROPHOSPHATE SYNTHASE"/>
    <property type="match status" value="1"/>
</dbReference>
<proteinExistence type="inferred from homology"/>
<dbReference type="Proteomes" id="UP001549920">
    <property type="component" value="Unassembled WGS sequence"/>
</dbReference>
<evidence type="ECO:0008006" key="9">
    <source>
        <dbReference type="Google" id="ProtNLM"/>
    </source>
</evidence>
<accession>A0ABR3HHG7</accession>
<dbReference type="EMBL" id="JBEUOH010000019">
    <property type="protein sequence ID" value="KAL0869849.1"/>
    <property type="molecule type" value="Genomic_DNA"/>
</dbReference>
<dbReference type="InterPro" id="IPR008949">
    <property type="entry name" value="Isoprenoid_synthase_dom_sf"/>
</dbReference>
<keyword evidence="8" id="KW-1185">Reference proteome</keyword>
<organism evidence="7 8">
    <name type="scientific">Loxostege sticticalis</name>
    <name type="common">Beet webworm moth</name>
    <dbReference type="NCBI Taxonomy" id="481309"/>
    <lineage>
        <taxon>Eukaryota</taxon>
        <taxon>Metazoa</taxon>
        <taxon>Ecdysozoa</taxon>
        <taxon>Arthropoda</taxon>
        <taxon>Hexapoda</taxon>
        <taxon>Insecta</taxon>
        <taxon>Pterygota</taxon>
        <taxon>Neoptera</taxon>
        <taxon>Endopterygota</taxon>
        <taxon>Lepidoptera</taxon>
        <taxon>Glossata</taxon>
        <taxon>Ditrysia</taxon>
        <taxon>Pyraloidea</taxon>
        <taxon>Crambidae</taxon>
        <taxon>Pyraustinae</taxon>
        <taxon>Loxostege</taxon>
    </lineage>
</organism>
<evidence type="ECO:0000256" key="3">
    <source>
        <dbReference type="ARBA" id="ARBA00022723"/>
    </source>
</evidence>
<dbReference type="Gene3D" id="1.10.600.10">
    <property type="entry name" value="Farnesyl Diphosphate Synthase"/>
    <property type="match status" value="1"/>
</dbReference>
<name>A0ABR3HHG7_LOXSC</name>
<comment type="similarity">
    <text evidence="6">Belongs to the FPP/GGPP synthase family.</text>
</comment>